<comment type="subcellular location">
    <subcellularLocation>
        <location evidence="1">Cell membrane</location>
        <topology evidence="1">Lipid-anchor</topology>
        <topology evidence="1">GPI-anchor</topology>
    </subcellularLocation>
</comment>
<dbReference type="OrthoDB" id="1882492at2759"/>
<evidence type="ECO:0000256" key="4">
    <source>
        <dbReference type="ARBA" id="ARBA00022622"/>
    </source>
</evidence>
<evidence type="ECO:0000256" key="2">
    <source>
        <dbReference type="ARBA" id="ARBA00009748"/>
    </source>
</evidence>
<comment type="similarity">
    <text evidence="2">Belongs to the plant LTP family.</text>
</comment>
<keyword evidence="7" id="KW-0325">Glycoprotein</keyword>
<dbReference type="PANTHER" id="PTHR33044">
    <property type="entry name" value="BIFUNCTIONAL INHIBITOR/LIPID-TRANSFER PROTEIN/SEED STORAGE 2S ALBUMIN SUPERFAMILY PROTEIN-RELATED"/>
    <property type="match status" value="1"/>
</dbReference>
<evidence type="ECO:0000256" key="5">
    <source>
        <dbReference type="ARBA" id="ARBA00022729"/>
    </source>
</evidence>
<dbReference type="GO" id="GO:0006869">
    <property type="term" value="P:lipid transport"/>
    <property type="evidence" value="ECO:0007669"/>
    <property type="project" value="InterPro"/>
</dbReference>
<feature type="region of interest" description="Disordered" evidence="9">
    <location>
        <begin position="126"/>
        <end position="151"/>
    </location>
</feature>
<keyword evidence="4" id="KW-0336">GPI-anchor</keyword>
<evidence type="ECO:0000256" key="8">
    <source>
        <dbReference type="ARBA" id="ARBA00023288"/>
    </source>
</evidence>
<dbReference type="OMA" id="WCAVAVV"/>
<keyword evidence="6" id="KW-1015">Disulfide bond</keyword>
<evidence type="ECO:0000256" key="9">
    <source>
        <dbReference type="SAM" id="MobiDB-lite"/>
    </source>
</evidence>
<feature type="chain" id="PRO_5003679810" description="Bifunctional inhibitor/plant lipid transfer protein/seed storage helical domain-containing protein" evidence="10">
    <location>
        <begin position="22"/>
        <end position="179"/>
    </location>
</feature>
<dbReference type="PRINTS" id="PR00382">
    <property type="entry name" value="LIPIDTRNSFER"/>
</dbReference>
<evidence type="ECO:0000256" key="1">
    <source>
        <dbReference type="ARBA" id="ARBA00004609"/>
    </source>
</evidence>
<dbReference type="SUPFAM" id="SSF47699">
    <property type="entry name" value="Bifunctional inhibitor/lipid-transfer protein/seed storage 2S albumin"/>
    <property type="match status" value="1"/>
</dbReference>
<dbReference type="Pfam" id="PF14368">
    <property type="entry name" value="LTP_2"/>
    <property type="match status" value="1"/>
</dbReference>
<sequence length="179" mass="18964">MNRLLLMMMAAVMMMMMAAEGGDNLAEKCGQVVQKVIPCLGFATGKEATPSKQCCDSATVIKDTDPECLCYIIQQTHKGSAESKSMGIREDRLLQLPSACQVKNASISNCPKLLGLSPSSPDAAIFTNASKLTPPSSANTETATPQSPNGSVVRAPPMIFEVMVMALAIVLITIPTRNS</sequence>
<evidence type="ECO:0000259" key="11">
    <source>
        <dbReference type="SMART" id="SM00499"/>
    </source>
</evidence>
<evidence type="ECO:0000313" key="12">
    <source>
        <dbReference type="EMBL" id="AFK48078.1"/>
    </source>
</evidence>
<feature type="compositionally biased region" description="Polar residues" evidence="9">
    <location>
        <begin position="127"/>
        <end position="150"/>
    </location>
</feature>
<reference evidence="12" key="1">
    <citation type="submission" date="2012-05" db="EMBL/GenBank/DDBJ databases">
        <authorList>
            <person name="Krishnakumar V."/>
            <person name="Cheung F."/>
            <person name="Xiao Y."/>
            <person name="Chan A."/>
            <person name="Moskal W.A."/>
            <person name="Town C.D."/>
        </authorList>
    </citation>
    <scope>NUCLEOTIDE SEQUENCE</scope>
</reference>
<feature type="domain" description="Bifunctional inhibitor/plant lipid transfer protein/seed storage helical" evidence="11">
    <location>
        <begin position="29"/>
        <end position="110"/>
    </location>
</feature>
<keyword evidence="8" id="KW-0449">Lipoprotein</keyword>
<evidence type="ECO:0000256" key="6">
    <source>
        <dbReference type="ARBA" id="ARBA00023157"/>
    </source>
</evidence>
<dbReference type="SMART" id="SM00499">
    <property type="entry name" value="AAI"/>
    <property type="match status" value="1"/>
</dbReference>
<dbReference type="InterPro" id="IPR043325">
    <property type="entry name" value="LTSS"/>
</dbReference>
<feature type="signal peptide" evidence="10">
    <location>
        <begin position="1"/>
        <end position="21"/>
    </location>
</feature>
<dbReference type="GeneID" id="130746334"/>
<keyword evidence="3" id="KW-1003">Cell membrane</keyword>
<dbReference type="EMBL" id="BT148284">
    <property type="protein sequence ID" value="AFK48078.1"/>
    <property type="molecule type" value="mRNA"/>
</dbReference>
<dbReference type="GO" id="GO:0098552">
    <property type="term" value="C:side of membrane"/>
    <property type="evidence" value="ECO:0007669"/>
    <property type="project" value="UniProtKB-KW"/>
</dbReference>
<dbReference type="InterPro" id="IPR000528">
    <property type="entry name" value="Plant_nsLTP"/>
</dbReference>
<proteinExistence type="evidence at transcript level"/>
<dbReference type="CDD" id="cd00010">
    <property type="entry name" value="AAI_LTSS"/>
    <property type="match status" value="1"/>
</dbReference>
<name>I3T6D6_LOTJA</name>
<dbReference type="InterPro" id="IPR016140">
    <property type="entry name" value="Bifunc_inhib/LTP/seed_store"/>
</dbReference>
<dbReference type="KEGG" id="lja:130746334"/>
<organism evidence="12">
    <name type="scientific">Lotus japonicus</name>
    <name type="common">Lotus corniculatus var. japonicus</name>
    <dbReference type="NCBI Taxonomy" id="34305"/>
    <lineage>
        <taxon>Eukaryota</taxon>
        <taxon>Viridiplantae</taxon>
        <taxon>Streptophyta</taxon>
        <taxon>Embryophyta</taxon>
        <taxon>Tracheophyta</taxon>
        <taxon>Spermatophyta</taxon>
        <taxon>Magnoliopsida</taxon>
        <taxon>eudicotyledons</taxon>
        <taxon>Gunneridae</taxon>
        <taxon>Pentapetalae</taxon>
        <taxon>rosids</taxon>
        <taxon>fabids</taxon>
        <taxon>Fabales</taxon>
        <taxon>Fabaceae</taxon>
        <taxon>Papilionoideae</taxon>
        <taxon>50 kb inversion clade</taxon>
        <taxon>NPAAA clade</taxon>
        <taxon>Hologalegina</taxon>
        <taxon>robinioid clade</taxon>
        <taxon>Loteae</taxon>
        <taxon>Lotus</taxon>
    </lineage>
</organism>
<evidence type="ECO:0000256" key="3">
    <source>
        <dbReference type="ARBA" id="ARBA00022475"/>
    </source>
</evidence>
<dbReference type="InterPro" id="IPR036312">
    <property type="entry name" value="Bifun_inhib/LTP/seed_sf"/>
</dbReference>
<dbReference type="GO" id="GO:0008289">
    <property type="term" value="F:lipid binding"/>
    <property type="evidence" value="ECO:0007669"/>
    <property type="project" value="InterPro"/>
</dbReference>
<dbReference type="AlphaFoldDB" id="I3T6D6"/>
<evidence type="ECO:0000256" key="7">
    <source>
        <dbReference type="ARBA" id="ARBA00023180"/>
    </source>
</evidence>
<keyword evidence="4" id="KW-0472">Membrane</keyword>
<dbReference type="RefSeq" id="XP_057454910.1">
    <property type="nucleotide sequence ID" value="XM_057598927.1"/>
</dbReference>
<protein>
    <recommendedName>
        <fullName evidence="11">Bifunctional inhibitor/plant lipid transfer protein/seed storage helical domain-containing protein</fullName>
    </recommendedName>
</protein>
<accession>I3T6D6</accession>
<dbReference type="GO" id="GO:0005886">
    <property type="term" value="C:plasma membrane"/>
    <property type="evidence" value="ECO:0007669"/>
    <property type="project" value="UniProtKB-SubCell"/>
</dbReference>
<keyword evidence="5 10" id="KW-0732">Signal</keyword>
<dbReference type="Gene3D" id="1.10.110.10">
    <property type="entry name" value="Plant lipid-transfer and hydrophobic proteins"/>
    <property type="match status" value="1"/>
</dbReference>
<evidence type="ECO:0000256" key="10">
    <source>
        <dbReference type="SAM" id="SignalP"/>
    </source>
</evidence>